<evidence type="ECO:0000256" key="3">
    <source>
        <dbReference type="ARBA" id="ARBA00006351"/>
    </source>
</evidence>
<dbReference type="PANTHER" id="PTHR13778">
    <property type="entry name" value="GLYCOSYLTRANSFERASE 8 DOMAIN-CONTAINING PROTEIN"/>
    <property type="match status" value="1"/>
</dbReference>
<evidence type="ECO:0000256" key="6">
    <source>
        <dbReference type="ARBA" id="ARBA00022723"/>
    </source>
</evidence>
<gene>
    <name evidence="10" type="ORF">LNQ82_08185</name>
</gene>
<evidence type="ECO:0000313" key="11">
    <source>
        <dbReference type="Proteomes" id="UP001056819"/>
    </source>
</evidence>
<evidence type="ECO:0000256" key="8">
    <source>
        <dbReference type="ARBA" id="ARBA00022985"/>
    </source>
</evidence>
<dbReference type="Gene3D" id="3.90.550.10">
    <property type="entry name" value="Spore Coat Polysaccharide Biosynthesis Protein SpsA, Chain A"/>
    <property type="match status" value="1"/>
</dbReference>
<evidence type="ECO:0000259" key="9">
    <source>
        <dbReference type="Pfam" id="PF08437"/>
    </source>
</evidence>
<protein>
    <recommendedName>
        <fullName evidence="9">Glycosyl transferase family 8 C-terminal domain-containing protein</fullName>
    </recommendedName>
</protein>
<dbReference type="SUPFAM" id="SSF53448">
    <property type="entry name" value="Nucleotide-diphospho-sugar transferases"/>
    <property type="match status" value="1"/>
</dbReference>
<comment type="pathway">
    <text evidence="2">Bacterial outer membrane biogenesis; LPS core biosynthesis.</text>
</comment>
<dbReference type="AlphaFoldDB" id="A0AAE9HV34"/>
<dbReference type="PANTHER" id="PTHR13778:SF47">
    <property type="entry name" value="LIPOPOLYSACCHARIDE 1,3-GALACTOSYLTRANSFERASE"/>
    <property type="match status" value="1"/>
</dbReference>
<keyword evidence="7" id="KW-0460">Magnesium</keyword>
<name>A0AAE9HV34_9NEIS</name>
<dbReference type="GO" id="GO:0008918">
    <property type="term" value="F:lipopolysaccharide 3-alpha-galactosyltransferase activity"/>
    <property type="evidence" value="ECO:0007669"/>
    <property type="project" value="InterPro"/>
</dbReference>
<dbReference type="EMBL" id="CP097501">
    <property type="protein sequence ID" value="URD67158.1"/>
    <property type="molecule type" value="Genomic_DNA"/>
</dbReference>
<evidence type="ECO:0000256" key="1">
    <source>
        <dbReference type="ARBA" id="ARBA00001946"/>
    </source>
</evidence>
<proteinExistence type="inferred from homology"/>
<keyword evidence="5" id="KW-0808">Transferase</keyword>
<dbReference type="InterPro" id="IPR002495">
    <property type="entry name" value="Glyco_trans_8"/>
</dbReference>
<evidence type="ECO:0000256" key="5">
    <source>
        <dbReference type="ARBA" id="ARBA00022679"/>
    </source>
</evidence>
<dbReference type="Pfam" id="PF08437">
    <property type="entry name" value="Glyco_transf_8C"/>
    <property type="match status" value="1"/>
</dbReference>
<evidence type="ECO:0000256" key="7">
    <source>
        <dbReference type="ARBA" id="ARBA00022842"/>
    </source>
</evidence>
<dbReference type="InterPro" id="IPR050748">
    <property type="entry name" value="Glycosyltrans_8_dom-fam"/>
</dbReference>
<accession>A0AAE9HV34</accession>
<dbReference type="Proteomes" id="UP001056819">
    <property type="component" value="Chromosome"/>
</dbReference>
<comment type="similarity">
    <text evidence="3">Belongs to the glycosyltransferase 8 family.</text>
</comment>
<dbReference type="InterPro" id="IPR029044">
    <property type="entry name" value="Nucleotide-diphossugar_trans"/>
</dbReference>
<reference evidence="10" key="1">
    <citation type="submission" date="2022-05" db="EMBL/GenBank/DDBJ databases">
        <title>Alysiella filiformis genome sequencing.</title>
        <authorList>
            <person name="Viehboeck T."/>
        </authorList>
    </citation>
    <scope>NUCLEOTIDE SEQUENCE</scope>
    <source>
        <strain evidence="10">DSM 2580</strain>
    </source>
</reference>
<organism evidence="10 11">
    <name type="scientific">Conchiformibius steedae DSM 2580</name>
    <dbReference type="NCBI Taxonomy" id="1121352"/>
    <lineage>
        <taxon>Bacteria</taxon>
        <taxon>Pseudomonadati</taxon>
        <taxon>Pseudomonadota</taxon>
        <taxon>Betaproteobacteria</taxon>
        <taxon>Neisseriales</taxon>
        <taxon>Neisseriaceae</taxon>
        <taxon>Conchiformibius</taxon>
    </lineage>
</organism>
<dbReference type="RefSeq" id="WP_034332959.1">
    <property type="nucleotide sequence ID" value="NZ_CP097501.1"/>
</dbReference>
<evidence type="ECO:0000256" key="2">
    <source>
        <dbReference type="ARBA" id="ARBA00004713"/>
    </source>
</evidence>
<keyword evidence="4" id="KW-0328">Glycosyltransferase</keyword>
<keyword evidence="8" id="KW-0448">Lipopolysaccharide biosynthesis</keyword>
<dbReference type="InterPro" id="IPR013645">
    <property type="entry name" value="Glyco_transf_8N"/>
</dbReference>
<dbReference type="CDD" id="cd04194">
    <property type="entry name" value="GT8_A4GalT_like"/>
    <property type="match status" value="1"/>
</dbReference>
<keyword evidence="6" id="KW-0479">Metal-binding</keyword>
<dbReference type="Pfam" id="PF01501">
    <property type="entry name" value="Glyco_transf_8"/>
    <property type="match status" value="1"/>
</dbReference>
<evidence type="ECO:0000313" key="10">
    <source>
        <dbReference type="EMBL" id="URD67158.1"/>
    </source>
</evidence>
<comment type="cofactor">
    <cofactor evidence="1">
        <name>Mg(2+)</name>
        <dbReference type="ChEBI" id="CHEBI:18420"/>
    </cofactor>
</comment>
<dbReference type="GO" id="GO:0046872">
    <property type="term" value="F:metal ion binding"/>
    <property type="evidence" value="ECO:0007669"/>
    <property type="project" value="UniProtKB-KW"/>
</dbReference>
<feature type="domain" description="Glycosyl transferase family 8 C-terminal" evidence="9">
    <location>
        <begin position="296"/>
        <end position="349"/>
    </location>
</feature>
<evidence type="ECO:0000256" key="4">
    <source>
        <dbReference type="ARBA" id="ARBA00022676"/>
    </source>
</evidence>
<sequence length="358" mass="41253">MHKSPNTLHNFPNKVMTMFAQQNLLLRSEQLIHTLLTGTAYHIAFAANPAYLRYVGIAIFSILENHPDIPLHFHLFTGDMPDAEAERFRQLRTVKDNFCISTYYLNDAAFSGLQTHTLPAVAYYRLVMPAILSQQGVDRVLYLDADTLCLGDLSPLLDMDLRGCTIGAAADCILELKTLSGQYHDSYLQTLGFQPQSIYFNSGVLLIDIKKWHSRQTDSALAETVSRLNAHVLTFADQDMLNIFFQNDVCLIPKRYNCYPKDTDWPDDLSEHPARIVHFAGSPKPWQIIPEKTPTYAQYALRSPWRDTAYPQPPYLRNTSEYRHYAKYLWQKNRQSEAIRYYLQYLLRKIRLIPKAPA</sequence>